<dbReference type="PANTHER" id="PTHR11078:SF3">
    <property type="entry name" value="ANTITERMINATION NUSB DOMAIN-CONTAINING PROTEIN"/>
    <property type="match status" value="1"/>
</dbReference>
<gene>
    <name evidence="6" type="primary">nusB</name>
    <name evidence="8" type="ORF">FRUB_09618</name>
</gene>
<sequence length="153" mass="17225">MARRSRSREVALQLLFQRDQNAIIVPRKAIEKFTRDRLRDPDLVTFCLALYDGVVAHQPMIDKLISETAENWRLTRMMPADRNVLRLGTFELLHSPDQSPPAIILNEAIELARRFGTADSPSFANGILDKIAKKRAAMPEVAGESVAAQNETK</sequence>
<protein>
    <recommendedName>
        <fullName evidence="6">Transcription antitermination protein NusB</fullName>
    </recommendedName>
    <alternativeName>
        <fullName evidence="6">Antitermination factor NusB</fullName>
    </alternativeName>
</protein>
<comment type="caution">
    <text evidence="8">The sequence shown here is derived from an EMBL/GenBank/DDBJ whole genome shotgun (WGS) entry which is preliminary data.</text>
</comment>
<keyword evidence="5 6" id="KW-0804">Transcription</keyword>
<evidence type="ECO:0000256" key="5">
    <source>
        <dbReference type="ARBA" id="ARBA00023163"/>
    </source>
</evidence>
<evidence type="ECO:0000256" key="3">
    <source>
        <dbReference type="ARBA" id="ARBA00022884"/>
    </source>
</evidence>
<dbReference type="NCBIfam" id="TIGR01951">
    <property type="entry name" value="nusB"/>
    <property type="match status" value="1"/>
</dbReference>
<feature type="domain" description="NusB/RsmB/TIM44" evidence="7">
    <location>
        <begin position="6"/>
        <end position="133"/>
    </location>
</feature>
<dbReference type="SUPFAM" id="SSF48013">
    <property type="entry name" value="NusB-like"/>
    <property type="match status" value="1"/>
</dbReference>
<accession>A0A225DBV0</accession>
<dbReference type="HAMAP" id="MF_00073">
    <property type="entry name" value="NusB"/>
    <property type="match status" value="1"/>
</dbReference>
<comment type="function">
    <text evidence="6">Involved in transcription antitermination. Required for transcription of ribosomal RNA (rRNA) genes. Binds specifically to the boxA antiterminator sequence of the ribosomal RNA (rrn) operons.</text>
</comment>
<dbReference type="Pfam" id="PF01029">
    <property type="entry name" value="NusB"/>
    <property type="match status" value="1"/>
</dbReference>
<name>A0A225DBV0_9BACT</name>
<evidence type="ECO:0000313" key="9">
    <source>
        <dbReference type="Proteomes" id="UP000214646"/>
    </source>
</evidence>
<proteinExistence type="inferred from homology"/>
<dbReference type="GO" id="GO:0003723">
    <property type="term" value="F:RNA binding"/>
    <property type="evidence" value="ECO:0007669"/>
    <property type="project" value="UniProtKB-UniRule"/>
</dbReference>
<comment type="similarity">
    <text evidence="1 6">Belongs to the NusB family.</text>
</comment>
<evidence type="ECO:0000313" key="8">
    <source>
        <dbReference type="EMBL" id="OWK34776.1"/>
    </source>
</evidence>
<dbReference type="InterPro" id="IPR006027">
    <property type="entry name" value="NusB_RsmB_TIM44"/>
</dbReference>
<dbReference type="GO" id="GO:0006353">
    <property type="term" value="P:DNA-templated transcription termination"/>
    <property type="evidence" value="ECO:0007669"/>
    <property type="project" value="UniProtKB-UniRule"/>
</dbReference>
<dbReference type="GO" id="GO:0005829">
    <property type="term" value="C:cytosol"/>
    <property type="evidence" value="ECO:0007669"/>
    <property type="project" value="TreeGrafter"/>
</dbReference>
<keyword evidence="9" id="KW-1185">Reference proteome</keyword>
<keyword evidence="4 6" id="KW-0805">Transcription regulation</keyword>
<dbReference type="GO" id="GO:0031564">
    <property type="term" value="P:transcription antitermination"/>
    <property type="evidence" value="ECO:0007669"/>
    <property type="project" value="UniProtKB-KW"/>
</dbReference>
<dbReference type="EMBL" id="NIDE01000019">
    <property type="protein sequence ID" value="OWK34776.1"/>
    <property type="molecule type" value="Genomic_DNA"/>
</dbReference>
<dbReference type="AlphaFoldDB" id="A0A225DBV0"/>
<evidence type="ECO:0000256" key="6">
    <source>
        <dbReference type="HAMAP-Rule" id="MF_00073"/>
    </source>
</evidence>
<dbReference type="InterPro" id="IPR011605">
    <property type="entry name" value="NusB_fam"/>
</dbReference>
<keyword evidence="2 6" id="KW-0889">Transcription antitermination</keyword>
<evidence type="ECO:0000256" key="1">
    <source>
        <dbReference type="ARBA" id="ARBA00005952"/>
    </source>
</evidence>
<dbReference type="Gene3D" id="1.10.940.10">
    <property type="entry name" value="NusB-like"/>
    <property type="match status" value="1"/>
</dbReference>
<dbReference type="InterPro" id="IPR035926">
    <property type="entry name" value="NusB-like_sf"/>
</dbReference>
<dbReference type="Proteomes" id="UP000214646">
    <property type="component" value="Unassembled WGS sequence"/>
</dbReference>
<evidence type="ECO:0000259" key="7">
    <source>
        <dbReference type="Pfam" id="PF01029"/>
    </source>
</evidence>
<keyword evidence="3 6" id="KW-0694">RNA-binding</keyword>
<dbReference type="PANTHER" id="PTHR11078">
    <property type="entry name" value="N UTILIZATION SUBSTANCE PROTEIN B-RELATED"/>
    <property type="match status" value="1"/>
</dbReference>
<dbReference type="OrthoDB" id="9811381at2"/>
<reference evidence="9" key="1">
    <citation type="submission" date="2017-06" db="EMBL/GenBank/DDBJ databases">
        <title>Genome analysis of Fimbriiglobus ruber SP5, the first member of the order Planctomycetales with confirmed chitinolytic capability.</title>
        <authorList>
            <person name="Ravin N.V."/>
            <person name="Rakitin A.L."/>
            <person name="Ivanova A.A."/>
            <person name="Beletsky A.V."/>
            <person name="Kulichevskaya I.S."/>
            <person name="Mardanov A.V."/>
            <person name="Dedysh S.N."/>
        </authorList>
    </citation>
    <scope>NUCLEOTIDE SEQUENCE [LARGE SCALE GENOMIC DNA]</scope>
    <source>
        <strain evidence="9">SP5</strain>
    </source>
</reference>
<organism evidence="8 9">
    <name type="scientific">Fimbriiglobus ruber</name>
    <dbReference type="NCBI Taxonomy" id="1908690"/>
    <lineage>
        <taxon>Bacteria</taxon>
        <taxon>Pseudomonadati</taxon>
        <taxon>Planctomycetota</taxon>
        <taxon>Planctomycetia</taxon>
        <taxon>Gemmatales</taxon>
        <taxon>Gemmataceae</taxon>
        <taxon>Fimbriiglobus</taxon>
    </lineage>
</organism>
<evidence type="ECO:0000256" key="2">
    <source>
        <dbReference type="ARBA" id="ARBA00022814"/>
    </source>
</evidence>
<dbReference type="RefSeq" id="WP_088260024.1">
    <property type="nucleotide sequence ID" value="NZ_NIDE01000019.1"/>
</dbReference>
<evidence type="ECO:0000256" key="4">
    <source>
        <dbReference type="ARBA" id="ARBA00023015"/>
    </source>
</evidence>